<dbReference type="RefSeq" id="WP_068350682.1">
    <property type="nucleotide sequence ID" value="NZ_CP016033.1"/>
</dbReference>
<name>A0A192D4F1_9SPHN</name>
<feature type="transmembrane region" description="Helical" evidence="6">
    <location>
        <begin position="101"/>
        <end position="121"/>
    </location>
</feature>
<organism evidence="8 9">
    <name type="scientific">Erythrobacter neustonensis</name>
    <dbReference type="NCBI Taxonomy" id="1112"/>
    <lineage>
        <taxon>Bacteria</taxon>
        <taxon>Pseudomonadati</taxon>
        <taxon>Pseudomonadota</taxon>
        <taxon>Alphaproteobacteria</taxon>
        <taxon>Sphingomonadales</taxon>
        <taxon>Erythrobacteraceae</taxon>
        <taxon>Erythrobacter/Porphyrobacter group</taxon>
        <taxon>Erythrobacter</taxon>
    </lineage>
</organism>
<dbReference type="STRING" id="1112.A9D12_07245"/>
<keyword evidence="9" id="KW-1185">Reference proteome</keyword>
<dbReference type="KEGG" id="pns:A9D12_07245"/>
<feature type="transmembrane region" description="Helical" evidence="6">
    <location>
        <begin position="20"/>
        <end position="47"/>
    </location>
</feature>
<dbReference type="InterPro" id="IPR051401">
    <property type="entry name" value="GtrA_CellWall_Glycosyl"/>
</dbReference>
<feature type="domain" description="GtrA/DPMS transmembrane" evidence="7">
    <location>
        <begin position="7"/>
        <end position="121"/>
    </location>
</feature>
<evidence type="ECO:0000256" key="4">
    <source>
        <dbReference type="ARBA" id="ARBA00022989"/>
    </source>
</evidence>
<keyword evidence="5 6" id="KW-0472">Membrane</keyword>
<dbReference type="GO" id="GO:0000271">
    <property type="term" value="P:polysaccharide biosynthetic process"/>
    <property type="evidence" value="ECO:0007669"/>
    <property type="project" value="InterPro"/>
</dbReference>
<feature type="transmembrane region" description="Helical" evidence="6">
    <location>
        <begin position="68"/>
        <end position="89"/>
    </location>
</feature>
<evidence type="ECO:0000256" key="1">
    <source>
        <dbReference type="ARBA" id="ARBA00004141"/>
    </source>
</evidence>
<accession>A0A192D4F1</accession>
<evidence type="ECO:0000313" key="8">
    <source>
        <dbReference type="EMBL" id="ANK12772.1"/>
    </source>
</evidence>
<proteinExistence type="inferred from homology"/>
<evidence type="ECO:0000256" key="6">
    <source>
        <dbReference type="SAM" id="Phobius"/>
    </source>
</evidence>
<gene>
    <name evidence="8" type="ORF">A9D12_07245</name>
</gene>
<dbReference type="PANTHER" id="PTHR38459:SF1">
    <property type="entry name" value="PROPHAGE BACTOPRENOL-LINKED GLUCOSE TRANSLOCASE HOMOLOG"/>
    <property type="match status" value="1"/>
</dbReference>
<evidence type="ECO:0000256" key="5">
    <source>
        <dbReference type="ARBA" id="ARBA00023136"/>
    </source>
</evidence>
<evidence type="ECO:0000313" key="9">
    <source>
        <dbReference type="Proteomes" id="UP000078263"/>
    </source>
</evidence>
<comment type="subcellular location">
    <subcellularLocation>
        <location evidence="1">Membrane</location>
        <topology evidence="1">Multi-pass membrane protein</topology>
    </subcellularLocation>
</comment>
<dbReference type="EMBL" id="CP016033">
    <property type="protein sequence ID" value="ANK12772.1"/>
    <property type="molecule type" value="Genomic_DNA"/>
</dbReference>
<dbReference type="Proteomes" id="UP000078263">
    <property type="component" value="Chromosome"/>
</dbReference>
<dbReference type="GO" id="GO:0005886">
    <property type="term" value="C:plasma membrane"/>
    <property type="evidence" value="ECO:0007669"/>
    <property type="project" value="TreeGrafter"/>
</dbReference>
<keyword evidence="3 6" id="KW-0812">Transmembrane</keyword>
<sequence length="127" mass="13338">MVSRLLRFGLTGLANSAVGWAVIFGGLWAGLSGLVANAAGYAVGLMLSFTLNRRFVFGMTGAVSAREVARFLCAFAIAYGINVAVLLGAQSVLGSDDPLAQLPAIAAYIVTFFLLSQFFVFKPATPR</sequence>
<keyword evidence="4 6" id="KW-1133">Transmembrane helix</keyword>
<comment type="similarity">
    <text evidence="2">Belongs to the GtrA family.</text>
</comment>
<dbReference type="AlphaFoldDB" id="A0A192D4F1"/>
<dbReference type="PANTHER" id="PTHR38459">
    <property type="entry name" value="PROPHAGE BACTOPRENOL-LINKED GLUCOSE TRANSLOCASE HOMOLOG"/>
    <property type="match status" value="1"/>
</dbReference>
<evidence type="ECO:0000259" key="7">
    <source>
        <dbReference type="Pfam" id="PF04138"/>
    </source>
</evidence>
<reference evidence="8 9" key="1">
    <citation type="submission" date="2016-05" db="EMBL/GenBank/DDBJ databases">
        <title>Compelete Genome Sequence of Bacteriochlorophyll-Synthesizing Bacterium Porphyrobacter neustonensis DSM 9434.</title>
        <authorList>
            <person name="Shi X.-L."/>
            <person name="Wu Y.-H."/>
            <person name="Cheng H."/>
            <person name="Xu L."/>
            <person name="Zhang X.-Q."/>
            <person name="Wang C.-S."/>
            <person name="Xu X.-W."/>
        </authorList>
    </citation>
    <scope>NUCLEOTIDE SEQUENCE [LARGE SCALE GENOMIC DNA]</scope>
    <source>
        <strain evidence="8 9">DSM 9434</strain>
    </source>
</reference>
<evidence type="ECO:0000256" key="2">
    <source>
        <dbReference type="ARBA" id="ARBA00009399"/>
    </source>
</evidence>
<protein>
    <recommendedName>
        <fullName evidence="7">GtrA/DPMS transmembrane domain-containing protein</fullName>
    </recommendedName>
</protein>
<dbReference type="Pfam" id="PF04138">
    <property type="entry name" value="GtrA_DPMS_TM"/>
    <property type="match status" value="1"/>
</dbReference>
<dbReference type="OrthoDB" id="6196188at2"/>
<evidence type="ECO:0000256" key="3">
    <source>
        <dbReference type="ARBA" id="ARBA00022692"/>
    </source>
</evidence>
<dbReference type="InterPro" id="IPR007267">
    <property type="entry name" value="GtrA_DPMS_TM"/>
</dbReference>